<evidence type="ECO:0000313" key="5">
    <source>
        <dbReference type="Proteomes" id="UP000763557"/>
    </source>
</evidence>
<evidence type="ECO:0000259" key="3">
    <source>
        <dbReference type="PROSITE" id="PS50801"/>
    </source>
</evidence>
<dbReference type="PANTHER" id="PTHR33495:SF13">
    <property type="entry name" value="ANTI-SIGMA-F FACTOR ANTAGONIST RSFB"/>
    <property type="match status" value="1"/>
</dbReference>
<organism evidence="4 5">
    <name type="scientific">Kibdelosporangium persicum</name>
    <dbReference type="NCBI Taxonomy" id="2698649"/>
    <lineage>
        <taxon>Bacteria</taxon>
        <taxon>Bacillati</taxon>
        <taxon>Actinomycetota</taxon>
        <taxon>Actinomycetes</taxon>
        <taxon>Pseudonocardiales</taxon>
        <taxon>Pseudonocardiaceae</taxon>
        <taxon>Kibdelosporangium</taxon>
    </lineage>
</organism>
<evidence type="ECO:0000313" key="4">
    <source>
        <dbReference type="EMBL" id="NRN66497.1"/>
    </source>
</evidence>
<feature type="domain" description="STAS" evidence="3">
    <location>
        <begin position="9"/>
        <end position="118"/>
    </location>
</feature>
<dbReference type="CDD" id="cd07043">
    <property type="entry name" value="STAS_anti-anti-sigma_factors"/>
    <property type="match status" value="1"/>
</dbReference>
<gene>
    <name evidence="4" type="ORF">GC106_37220</name>
</gene>
<keyword evidence="5" id="KW-1185">Reference proteome</keyword>
<dbReference type="EMBL" id="JAAATY010000010">
    <property type="protein sequence ID" value="NRN66497.1"/>
    <property type="molecule type" value="Genomic_DNA"/>
</dbReference>
<dbReference type="Gene3D" id="3.30.750.24">
    <property type="entry name" value="STAS domain"/>
    <property type="match status" value="1"/>
</dbReference>
<dbReference type="PROSITE" id="PS50801">
    <property type="entry name" value="STAS"/>
    <property type="match status" value="1"/>
</dbReference>
<dbReference type="SUPFAM" id="SSF52091">
    <property type="entry name" value="SpoIIaa-like"/>
    <property type="match status" value="1"/>
</dbReference>
<dbReference type="PANTHER" id="PTHR33495">
    <property type="entry name" value="ANTI-SIGMA FACTOR ANTAGONIST TM_1081-RELATED-RELATED"/>
    <property type="match status" value="1"/>
</dbReference>
<comment type="similarity">
    <text evidence="1 2">Belongs to the anti-sigma-factor antagonist family.</text>
</comment>
<proteinExistence type="inferred from homology"/>
<comment type="caution">
    <text evidence="4">The sequence shown here is derived from an EMBL/GenBank/DDBJ whole genome shotgun (WGS) entry which is preliminary data.</text>
</comment>
<protein>
    <recommendedName>
        <fullName evidence="2">Anti-sigma factor antagonist</fullName>
    </recommendedName>
</protein>
<accession>A0ABX2F6I4</accession>
<sequence length="118" mass="13037">MSTGTQTILSCRVEQHGDATVVRVAGEIDRWTEDDFAQAVDESMRGRPTRLTVDLRDVTFMGTSGLRVLVEAQHETQRMRIVLGVVPGRGVARRSLEITGLDQMLRVFPTVAEALARA</sequence>
<dbReference type="InterPro" id="IPR003658">
    <property type="entry name" value="Anti-sigma_ant"/>
</dbReference>
<evidence type="ECO:0000256" key="2">
    <source>
        <dbReference type="RuleBase" id="RU003749"/>
    </source>
</evidence>
<reference evidence="4 5" key="1">
    <citation type="submission" date="2020-01" db="EMBL/GenBank/DDBJ databases">
        <title>Kibdelosporangium persica a novel Actinomycetes from a hot desert in Iran.</title>
        <authorList>
            <person name="Safaei N."/>
            <person name="Zaburannyi N."/>
            <person name="Mueller R."/>
            <person name="Wink J."/>
        </authorList>
    </citation>
    <scope>NUCLEOTIDE SEQUENCE [LARGE SCALE GENOMIC DNA]</scope>
    <source>
        <strain evidence="4 5">4NS15</strain>
    </source>
</reference>
<dbReference type="Proteomes" id="UP000763557">
    <property type="component" value="Unassembled WGS sequence"/>
</dbReference>
<dbReference type="InterPro" id="IPR036513">
    <property type="entry name" value="STAS_dom_sf"/>
</dbReference>
<dbReference type="Pfam" id="PF01740">
    <property type="entry name" value="STAS"/>
    <property type="match status" value="1"/>
</dbReference>
<dbReference type="InterPro" id="IPR002645">
    <property type="entry name" value="STAS_dom"/>
</dbReference>
<dbReference type="NCBIfam" id="TIGR00377">
    <property type="entry name" value="ant_ant_sig"/>
    <property type="match status" value="1"/>
</dbReference>
<dbReference type="RefSeq" id="WP_173132621.1">
    <property type="nucleotide sequence ID" value="NZ_CBCSGW010000003.1"/>
</dbReference>
<name>A0ABX2F6I4_9PSEU</name>
<evidence type="ECO:0000256" key="1">
    <source>
        <dbReference type="ARBA" id="ARBA00009013"/>
    </source>
</evidence>